<dbReference type="PANTHER" id="PTHR46211:SF1">
    <property type="entry name" value="GLYCEROPHOSPHODIESTER PHOSPHODIESTERASE, CYTOPLASMIC"/>
    <property type="match status" value="1"/>
</dbReference>
<dbReference type="Pfam" id="PF03009">
    <property type="entry name" value="GDPD"/>
    <property type="match status" value="1"/>
</dbReference>
<dbReference type="SUPFAM" id="SSF51695">
    <property type="entry name" value="PLC-like phosphodiesterases"/>
    <property type="match status" value="1"/>
</dbReference>
<name>A0A1I1T4W9_9BACI</name>
<dbReference type="InterPro" id="IPR030395">
    <property type="entry name" value="GP_PDE_dom"/>
</dbReference>
<dbReference type="PANTHER" id="PTHR46211">
    <property type="entry name" value="GLYCEROPHOSPHORYL DIESTER PHOSPHODIESTERASE"/>
    <property type="match status" value="1"/>
</dbReference>
<proteinExistence type="predicted"/>
<accession>A0A1I1T4W9</accession>
<dbReference type="STRING" id="640948.SAMN05216238_10256"/>
<dbReference type="OrthoDB" id="384721at2"/>
<dbReference type="InterPro" id="IPR017946">
    <property type="entry name" value="PLC-like_Pdiesterase_TIM-brl"/>
</dbReference>
<sequence length="245" mass="28206">MQPKIFAHRGASRHAPENTMDAFKLAYQQGADGIETDVHLTKDRVPVLMHDERVNRTTNGTGYIKDYTFSQLEKLDAGTWFSPHFAGCRILQLDELLEWIRDKPLYLNIELKNNKIDYSHLESIVCERLSQYRLLHRTTLSMFNPLSIRRLQSLNQPDGLALLTSSRIKNPVWSANQAGANALHIKYARLSQKIVDACHRRDMAVRVYTVNKPKQIRRCFSTGCNGIFTDVPQVAVEYREKFTNT</sequence>
<protein>
    <submittedName>
        <fullName evidence="2">Glycerophosphoryl diester phosphodiesterase</fullName>
    </submittedName>
</protein>
<evidence type="ECO:0000259" key="1">
    <source>
        <dbReference type="PROSITE" id="PS51704"/>
    </source>
</evidence>
<evidence type="ECO:0000313" key="3">
    <source>
        <dbReference type="Proteomes" id="UP000199474"/>
    </source>
</evidence>
<dbReference type="GO" id="GO:0008081">
    <property type="term" value="F:phosphoric diester hydrolase activity"/>
    <property type="evidence" value="ECO:0007669"/>
    <property type="project" value="InterPro"/>
</dbReference>
<dbReference type="PROSITE" id="PS51704">
    <property type="entry name" value="GP_PDE"/>
    <property type="match status" value="1"/>
</dbReference>
<dbReference type="Proteomes" id="UP000199474">
    <property type="component" value="Unassembled WGS sequence"/>
</dbReference>
<gene>
    <name evidence="2" type="ORF">SAMN05216238_10256</name>
</gene>
<reference evidence="3" key="1">
    <citation type="submission" date="2016-10" db="EMBL/GenBank/DDBJ databases">
        <authorList>
            <person name="Varghese N."/>
            <person name="Submissions S."/>
        </authorList>
    </citation>
    <scope>NUCLEOTIDE SEQUENCE [LARGE SCALE GENOMIC DNA]</scope>
    <source>
        <strain evidence="3">DSM 22530</strain>
    </source>
</reference>
<dbReference type="EMBL" id="FOMR01000002">
    <property type="protein sequence ID" value="SFD52128.1"/>
    <property type="molecule type" value="Genomic_DNA"/>
</dbReference>
<feature type="domain" description="GP-PDE" evidence="1">
    <location>
        <begin position="3"/>
        <end position="239"/>
    </location>
</feature>
<organism evidence="2 3">
    <name type="scientific">Lentibacillus persicus</name>
    <dbReference type="NCBI Taxonomy" id="640948"/>
    <lineage>
        <taxon>Bacteria</taxon>
        <taxon>Bacillati</taxon>
        <taxon>Bacillota</taxon>
        <taxon>Bacilli</taxon>
        <taxon>Bacillales</taxon>
        <taxon>Bacillaceae</taxon>
        <taxon>Lentibacillus</taxon>
    </lineage>
</organism>
<keyword evidence="3" id="KW-1185">Reference proteome</keyword>
<dbReference type="Gene3D" id="3.20.20.190">
    <property type="entry name" value="Phosphatidylinositol (PI) phosphodiesterase"/>
    <property type="match status" value="1"/>
</dbReference>
<dbReference type="GO" id="GO:0006629">
    <property type="term" value="P:lipid metabolic process"/>
    <property type="evidence" value="ECO:0007669"/>
    <property type="project" value="InterPro"/>
</dbReference>
<evidence type="ECO:0000313" key="2">
    <source>
        <dbReference type="EMBL" id="SFD52128.1"/>
    </source>
</evidence>
<dbReference type="AlphaFoldDB" id="A0A1I1T4W9"/>
<dbReference type="CDD" id="cd08563">
    <property type="entry name" value="GDPD_TtGDE_like"/>
    <property type="match status" value="1"/>
</dbReference>